<accession>A0A226QKE2</accession>
<evidence type="ECO:0000313" key="2">
    <source>
        <dbReference type="Proteomes" id="UP000198394"/>
    </source>
</evidence>
<organism evidence="1 2">
    <name type="scientific">Parageobacillus galactosidasius</name>
    <dbReference type="NCBI Taxonomy" id="883812"/>
    <lineage>
        <taxon>Bacteria</taxon>
        <taxon>Bacillati</taxon>
        <taxon>Bacillota</taxon>
        <taxon>Bacilli</taxon>
        <taxon>Bacillales</taxon>
        <taxon>Anoxybacillaceae</taxon>
        <taxon>Parageobacillus</taxon>
    </lineage>
</organism>
<dbReference type="PROSITE" id="PS51257">
    <property type="entry name" value="PROKAR_LIPOPROTEIN"/>
    <property type="match status" value="1"/>
</dbReference>
<proteinExistence type="predicted"/>
<dbReference type="InterPro" id="IPR025453">
    <property type="entry name" value="DUF4309"/>
</dbReference>
<protein>
    <submittedName>
        <fullName evidence="1">Uncharacterized protein</fullName>
    </submittedName>
</protein>
<evidence type="ECO:0000313" key="1">
    <source>
        <dbReference type="EMBL" id="OXB93013.1"/>
    </source>
</evidence>
<dbReference type="RefSeq" id="WP_089098146.1">
    <property type="nucleotide sequence ID" value="NZ_NDYL01000002.1"/>
</dbReference>
<dbReference type="AlphaFoldDB" id="A0A226QKE2"/>
<gene>
    <name evidence="1" type="ORF">B9L23_17985</name>
</gene>
<comment type="caution">
    <text evidence="1">The sequence shown here is derived from an EMBL/GenBank/DDBJ whole genome shotgun (WGS) entry which is preliminary data.</text>
</comment>
<keyword evidence="2" id="KW-1185">Reference proteome</keyword>
<dbReference type="Proteomes" id="UP000198394">
    <property type="component" value="Unassembled WGS sequence"/>
</dbReference>
<sequence>MKQVVRCVMIISLLLTGCSEEKSKETQKNESIETVKKDSEEWLLTSKKDWLAFSKKSGWLNQYNQEGKKFDEPIAVDFEGDQVPEIVVPYSPVSEGTNMFAGFVVGKFDKRTKKWTIWKDYQSDIATKTYGLGTLTFENNREALVLEELSYSATMITGKASVYLLSPEKEQIVCGVSFPADVGEEERAQIKVGANRLMVKYNNREVEYKPEGNNLLISESKKIVLRDWAEYIDEEFKQLLNKGKLKGIPVSLGMSYDEAKAYAGKPVEEGYDEGGICAFYENYQFCNDSESETVTLLKYHFLEEAIQFKHIEKVLGTPKESFLDEMTETYTWIYSLSNGMTLIFYSSSSSPDGLIEAVELRLK</sequence>
<dbReference type="Pfam" id="PF14172">
    <property type="entry name" value="DUF4309"/>
    <property type="match status" value="1"/>
</dbReference>
<reference evidence="1 2" key="1">
    <citation type="submission" date="2017-04" db="EMBL/GenBank/DDBJ databases">
        <title>The genome sequence of Parageobacillus galactosidasius DSM 18751.</title>
        <authorList>
            <person name="Ramaloko W.T."/>
            <person name="Koen N."/>
            <person name="Polliack S."/>
            <person name="Aliyu H."/>
            <person name="Lebre P."/>
            <person name="Mohr T."/>
            <person name="Oswald F."/>
            <person name="Zwick M."/>
            <person name="Neumann A."/>
            <person name="Syldatk C."/>
            <person name="Cowan D."/>
            <person name="De Maayer P."/>
        </authorList>
    </citation>
    <scope>NUCLEOTIDE SEQUENCE [LARGE SCALE GENOMIC DNA]</scope>
    <source>
        <strain evidence="1 2">DSM 18751</strain>
    </source>
</reference>
<name>A0A226QKE2_9BACL</name>
<dbReference type="EMBL" id="NDYL01000002">
    <property type="protein sequence ID" value="OXB93013.1"/>
    <property type="molecule type" value="Genomic_DNA"/>
</dbReference>